<reference evidence="1" key="1">
    <citation type="submission" date="2021-04" db="EMBL/GenBank/DDBJ databases">
        <title>Oceanospirillales bacteria with DddD are important DMSP degraders in coastal seawater.</title>
        <authorList>
            <person name="Liu J."/>
        </authorList>
    </citation>
    <scope>NUCLEOTIDE SEQUENCE</scope>
    <source>
        <strain evidence="1">GY6</strain>
    </source>
</reference>
<dbReference type="Proteomes" id="UP001059950">
    <property type="component" value="Chromosome"/>
</dbReference>
<keyword evidence="2" id="KW-1185">Reference proteome</keyword>
<evidence type="ECO:0000313" key="2">
    <source>
        <dbReference type="Proteomes" id="UP001059950"/>
    </source>
</evidence>
<organism evidence="1 2">
    <name type="scientific">Amphritea atlantica</name>
    <dbReference type="NCBI Taxonomy" id="355243"/>
    <lineage>
        <taxon>Bacteria</taxon>
        <taxon>Pseudomonadati</taxon>
        <taxon>Pseudomonadota</taxon>
        <taxon>Gammaproteobacteria</taxon>
        <taxon>Oceanospirillales</taxon>
        <taxon>Oceanospirillaceae</taxon>
        <taxon>Amphritea</taxon>
    </lineage>
</organism>
<evidence type="ECO:0000313" key="1">
    <source>
        <dbReference type="EMBL" id="UTW02900.1"/>
    </source>
</evidence>
<protein>
    <submittedName>
        <fullName evidence="1">Uncharacterized protein</fullName>
    </submittedName>
</protein>
<gene>
    <name evidence="1" type="ORF">KDX31_16430</name>
</gene>
<sequence length="80" mass="9043">MSDIKDKPSKSKRNRISSLRLLESRGIEYMTNNDGIHLIVTGNYGFIDFWPGTGKWKTRDNSMSGFGVFGLLEMIESGQI</sequence>
<accession>A0ABY5GUY2</accession>
<dbReference type="EMBL" id="CP073344">
    <property type="protein sequence ID" value="UTW02900.1"/>
    <property type="molecule type" value="Genomic_DNA"/>
</dbReference>
<proteinExistence type="predicted"/>
<name>A0ABY5GUY2_9GAMM</name>